<name>A0A212FJV2_DANPL</name>
<dbReference type="AlphaFoldDB" id="A0A212FJV2"/>
<dbReference type="InterPro" id="IPR057394">
    <property type="entry name" value="PIGBOS1"/>
</dbReference>
<keyword evidence="1" id="KW-0472">Membrane</keyword>
<feature type="transmembrane region" description="Helical" evidence="1">
    <location>
        <begin position="12"/>
        <end position="29"/>
    </location>
</feature>
<protein>
    <submittedName>
        <fullName evidence="2">Uncharacterized protein</fullName>
    </submittedName>
</protein>
<dbReference type="EMBL" id="AGBW02008204">
    <property type="protein sequence ID" value="OWR54037.1"/>
    <property type="molecule type" value="Genomic_DNA"/>
</dbReference>
<keyword evidence="1" id="KW-0812">Transmembrane</keyword>
<accession>A0A212FJV2</accession>
<organism evidence="2 3">
    <name type="scientific">Danaus plexippus plexippus</name>
    <dbReference type="NCBI Taxonomy" id="278856"/>
    <lineage>
        <taxon>Eukaryota</taxon>
        <taxon>Metazoa</taxon>
        <taxon>Ecdysozoa</taxon>
        <taxon>Arthropoda</taxon>
        <taxon>Hexapoda</taxon>
        <taxon>Insecta</taxon>
        <taxon>Pterygota</taxon>
        <taxon>Neoptera</taxon>
        <taxon>Endopterygota</taxon>
        <taxon>Lepidoptera</taxon>
        <taxon>Glossata</taxon>
        <taxon>Ditrysia</taxon>
        <taxon>Papilionoidea</taxon>
        <taxon>Nymphalidae</taxon>
        <taxon>Danainae</taxon>
        <taxon>Danaini</taxon>
        <taxon>Danaina</taxon>
        <taxon>Danaus</taxon>
        <taxon>Danaus</taxon>
    </lineage>
</organism>
<keyword evidence="3" id="KW-1185">Reference proteome</keyword>
<sequence>MKLFRSRGITKTQVVLCSILGVFGGVYIWKPLIIEKLPQKKKEINTDTATITPE</sequence>
<proteinExistence type="predicted"/>
<reference evidence="2 3" key="1">
    <citation type="journal article" date="2011" name="Cell">
        <title>The monarch butterfly genome yields insights into long-distance migration.</title>
        <authorList>
            <person name="Zhan S."/>
            <person name="Merlin C."/>
            <person name="Boore J.L."/>
            <person name="Reppert S.M."/>
        </authorList>
    </citation>
    <scope>NUCLEOTIDE SEQUENCE [LARGE SCALE GENOMIC DNA]</scope>
    <source>
        <strain evidence="2">F-2</strain>
    </source>
</reference>
<evidence type="ECO:0000313" key="2">
    <source>
        <dbReference type="EMBL" id="OWR54037.1"/>
    </source>
</evidence>
<evidence type="ECO:0000313" key="3">
    <source>
        <dbReference type="Proteomes" id="UP000007151"/>
    </source>
</evidence>
<dbReference type="Pfam" id="PF23670">
    <property type="entry name" value="PIGBOS1"/>
    <property type="match status" value="1"/>
</dbReference>
<keyword evidence="1" id="KW-1133">Transmembrane helix</keyword>
<evidence type="ECO:0000256" key="1">
    <source>
        <dbReference type="SAM" id="Phobius"/>
    </source>
</evidence>
<dbReference type="KEGG" id="dpl:KGM_215688"/>
<dbReference type="InParanoid" id="A0A212FJV2"/>
<gene>
    <name evidence="2" type="ORF">KGM_215688</name>
</gene>
<comment type="caution">
    <text evidence="2">The sequence shown here is derived from an EMBL/GenBank/DDBJ whole genome shotgun (WGS) entry which is preliminary data.</text>
</comment>
<dbReference type="Proteomes" id="UP000007151">
    <property type="component" value="Unassembled WGS sequence"/>
</dbReference>